<organism evidence="2 3">
    <name type="scientific">Rhipicephalus microplus</name>
    <name type="common">Cattle tick</name>
    <name type="synonym">Boophilus microplus</name>
    <dbReference type="NCBI Taxonomy" id="6941"/>
    <lineage>
        <taxon>Eukaryota</taxon>
        <taxon>Metazoa</taxon>
        <taxon>Ecdysozoa</taxon>
        <taxon>Arthropoda</taxon>
        <taxon>Chelicerata</taxon>
        <taxon>Arachnida</taxon>
        <taxon>Acari</taxon>
        <taxon>Parasitiformes</taxon>
        <taxon>Ixodida</taxon>
        <taxon>Ixodoidea</taxon>
        <taxon>Ixodidae</taxon>
        <taxon>Rhipicephalinae</taxon>
        <taxon>Rhipicephalus</taxon>
        <taxon>Boophilus</taxon>
    </lineage>
</organism>
<comment type="caution">
    <text evidence="2">The sequence shown here is derived from an EMBL/GenBank/DDBJ whole genome shotgun (WGS) entry which is preliminary data.</text>
</comment>
<gene>
    <name evidence="2" type="ORF">HPB51_010645</name>
</gene>
<feature type="compositionally biased region" description="Basic and acidic residues" evidence="1">
    <location>
        <begin position="109"/>
        <end position="129"/>
    </location>
</feature>
<feature type="region of interest" description="Disordered" evidence="1">
    <location>
        <begin position="107"/>
        <end position="132"/>
    </location>
</feature>
<reference evidence="2" key="1">
    <citation type="journal article" date="2020" name="Cell">
        <title>Large-Scale Comparative Analyses of Tick Genomes Elucidate Their Genetic Diversity and Vector Capacities.</title>
        <authorList>
            <consortium name="Tick Genome and Microbiome Consortium (TIGMIC)"/>
            <person name="Jia N."/>
            <person name="Wang J."/>
            <person name="Shi W."/>
            <person name="Du L."/>
            <person name="Sun Y."/>
            <person name="Zhan W."/>
            <person name="Jiang J.F."/>
            <person name="Wang Q."/>
            <person name="Zhang B."/>
            <person name="Ji P."/>
            <person name="Bell-Sakyi L."/>
            <person name="Cui X.M."/>
            <person name="Yuan T.T."/>
            <person name="Jiang B.G."/>
            <person name="Yang W.F."/>
            <person name="Lam T.T."/>
            <person name="Chang Q.C."/>
            <person name="Ding S.J."/>
            <person name="Wang X.J."/>
            <person name="Zhu J.G."/>
            <person name="Ruan X.D."/>
            <person name="Zhao L."/>
            <person name="Wei J.T."/>
            <person name="Ye R.Z."/>
            <person name="Que T.C."/>
            <person name="Du C.H."/>
            <person name="Zhou Y.H."/>
            <person name="Cheng J.X."/>
            <person name="Dai P.F."/>
            <person name="Guo W.B."/>
            <person name="Han X.H."/>
            <person name="Huang E.J."/>
            <person name="Li L.F."/>
            <person name="Wei W."/>
            <person name="Gao Y.C."/>
            <person name="Liu J.Z."/>
            <person name="Shao H.Z."/>
            <person name="Wang X."/>
            <person name="Wang C.C."/>
            <person name="Yang T.C."/>
            <person name="Huo Q.B."/>
            <person name="Li W."/>
            <person name="Chen H.Y."/>
            <person name="Chen S.E."/>
            <person name="Zhou L.G."/>
            <person name="Ni X.B."/>
            <person name="Tian J.H."/>
            <person name="Sheng Y."/>
            <person name="Liu T."/>
            <person name="Pan Y.S."/>
            <person name="Xia L.Y."/>
            <person name="Li J."/>
            <person name="Zhao F."/>
            <person name="Cao W.C."/>
        </authorList>
    </citation>
    <scope>NUCLEOTIDE SEQUENCE</scope>
    <source>
        <strain evidence="2">Rmic-2018</strain>
    </source>
</reference>
<accession>A0A9J6ENZ9</accession>
<evidence type="ECO:0000256" key="1">
    <source>
        <dbReference type="SAM" id="MobiDB-lite"/>
    </source>
</evidence>
<dbReference type="Proteomes" id="UP000821866">
    <property type="component" value="Chromosome 11"/>
</dbReference>
<dbReference type="AlphaFoldDB" id="A0A9J6ENZ9"/>
<evidence type="ECO:0000313" key="3">
    <source>
        <dbReference type="Proteomes" id="UP000821866"/>
    </source>
</evidence>
<dbReference type="EMBL" id="JABSTU010000003">
    <property type="protein sequence ID" value="KAH8035893.1"/>
    <property type="molecule type" value="Genomic_DNA"/>
</dbReference>
<protein>
    <submittedName>
        <fullName evidence="2">Uncharacterized protein</fullName>
    </submittedName>
</protein>
<keyword evidence="3" id="KW-1185">Reference proteome</keyword>
<evidence type="ECO:0000313" key="2">
    <source>
        <dbReference type="EMBL" id="KAH8035893.1"/>
    </source>
</evidence>
<proteinExistence type="predicted"/>
<feature type="region of interest" description="Disordered" evidence="1">
    <location>
        <begin position="71"/>
        <end position="90"/>
    </location>
</feature>
<name>A0A9J6ENZ9_RHIMP</name>
<reference evidence="2" key="2">
    <citation type="submission" date="2021-09" db="EMBL/GenBank/DDBJ databases">
        <authorList>
            <person name="Jia N."/>
            <person name="Wang J."/>
            <person name="Shi W."/>
            <person name="Du L."/>
            <person name="Sun Y."/>
            <person name="Zhan W."/>
            <person name="Jiang J."/>
            <person name="Wang Q."/>
            <person name="Zhang B."/>
            <person name="Ji P."/>
            <person name="Sakyi L.B."/>
            <person name="Cui X."/>
            <person name="Yuan T."/>
            <person name="Jiang B."/>
            <person name="Yang W."/>
            <person name="Lam T.T.-Y."/>
            <person name="Chang Q."/>
            <person name="Ding S."/>
            <person name="Wang X."/>
            <person name="Zhu J."/>
            <person name="Ruan X."/>
            <person name="Zhao L."/>
            <person name="Wei J."/>
            <person name="Que T."/>
            <person name="Du C."/>
            <person name="Cheng J."/>
            <person name="Dai P."/>
            <person name="Han X."/>
            <person name="Huang E."/>
            <person name="Gao Y."/>
            <person name="Liu J."/>
            <person name="Shao H."/>
            <person name="Ye R."/>
            <person name="Li L."/>
            <person name="Wei W."/>
            <person name="Wang X."/>
            <person name="Wang C."/>
            <person name="Huo Q."/>
            <person name="Li W."/>
            <person name="Guo W."/>
            <person name="Chen H."/>
            <person name="Chen S."/>
            <person name="Zhou L."/>
            <person name="Zhou L."/>
            <person name="Ni X."/>
            <person name="Tian J."/>
            <person name="Zhou Y."/>
            <person name="Sheng Y."/>
            <person name="Liu T."/>
            <person name="Pan Y."/>
            <person name="Xia L."/>
            <person name="Li J."/>
            <person name="Zhao F."/>
            <person name="Cao W."/>
        </authorList>
    </citation>
    <scope>NUCLEOTIDE SEQUENCE</scope>
    <source>
        <strain evidence="2">Rmic-2018</strain>
        <tissue evidence="2">Larvae</tissue>
    </source>
</reference>
<sequence>MVDCEVTKKAAVCEVPTEKGACLYQCDMHSDPSEERKKQQVVVSEIAPREGTIPSGGAKVLHVESATVAGMQTGTSPKGVPCETKAGSRHPNGVIEQIDELEITLEPQQRNDHSQVEREDKKGSPKCSKDVTLLKPNSTASEGELLFELFPTDSLGNATEGQKVNCEAVVGVTTCASSVEDLFEEKSNLSCMKRACVVLDTYLVQRHVND</sequence>